<dbReference type="InterPro" id="IPR019452">
    <property type="entry name" value="VPS39/TGF_beta_rcpt-assoc_1"/>
</dbReference>
<comment type="similarity">
    <text evidence="3">Belongs to the VAM6/VPS39 family.</text>
</comment>
<dbReference type="PANTHER" id="PTHR12894">
    <property type="entry name" value="CNH DOMAIN CONTAINING"/>
    <property type="match status" value="1"/>
</dbReference>
<dbReference type="SUPFAM" id="SSF50978">
    <property type="entry name" value="WD40 repeat-like"/>
    <property type="match status" value="1"/>
</dbReference>
<proteinExistence type="inferred from homology"/>
<dbReference type="GO" id="GO:0004180">
    <property type="term" value="F:carboxypeptidase activity"/>
    <property type="evidence" value="ECO:0007669"/>
    <property type="project" value="UniProtKB-KW"/>
</dbReference>
<dbReference type="InterPro" id="IPR001180">
    <property type="entry name" value="CNH_dom"/>
</dbReference>
<name>A0A1E4SJS8_9ASCO</name>
<feature type="repeat" description="CHCR" evidence="4">
    <location>
        <begin position="762"/>
        <end position="936"/>
    </location>
</feature>
<dbReference type="InterPro" id="IPR032914">
    <property type="entry name" value="Vam6/VPS39/TRAP1"/>
</dbReference>
<feature type="compositionally biased region" description="Polar residues" evidence="5">
    <location>
        <begin position="45"/>
        <end position="60"/>
    </location>
</feature>
<evidence type="ECO:0000256" key="1">
    <source>
        <dbReference type="ARBA" id="ARBA00004184"/>
    </source>
</evidence>
<dbReference type="GeneID" id="30984501"/>
<evidence type="ECO:0000313" key="8">
    <source>
        <dbReference type="Proteomes" id="UP000094285"/>
    </source>
</evidence>
<feature type="domain" description="CNH" evidence="6">
    <location>
        <begin position="17"/>
        <end position="346"/>
    </location>
</feature>
<reference evidence="8" key="1">
    <citation type="submission" date="2016-05" db="EMBL/GenBank/DDBJ databases">
        <title>Comparative genomics of biotechnologically important yeasts.</title>
        <authorList>
            <consortium name="DOE Joint Genome Institute"/>
            <person name="Riley R."/>
            <person name="Haridas S."/>
            <person name="Wolfe K.H."/>
            <person name="Lopes M.R."/>
            <person name="Hittinger C.T."/>
            <person name="Goker M."/>
            <person name="Salamov A."/>
            <person name="Wisecaver J."/>
            <person name="Long T.M."/>
            <person name="Aerts A.L."/>
            <person name="Barry K."/>
            <person name="Choi C."/>
            <person name="Clum A."/>
            <person name="Coughlan A.Y."/>
            <person name="Deshpande S."/>
            <person name="Douglass A.P."/>
            <person name="Hanson S.J."/>
            <person name="Klenk H.-P."/>
            <person name="Labutti K."/>
            <person name="Lapidus A."/>
            <person name="Lindquist E."/>
            <person name="Lipzen A."/>
            <person name="Meier-Kolthoff J.P."/>
            <person name="Ohm R.A."/>
            <person name="Otillar R.P."/>
            <person name="Pangilinan J."/>
            <person name="Peng Y."/>
            <person name="Rokas A."/>
            <person name="Rosa C.A."/>
            <person name="Scheuner C."/>
            <person name="Sibirny A.A."/>
            <person name="Slot J.C."/>
            <person name="Stielow J.B."/>
            <person name="Sun H."/>
            <person name="Kurtzman C.P."/>
            <person name="Blackwell M."/>
            <person name="Grigoriev I.V."/>
            <person name="Jeffries T.W."/>
        </authorList>
    </citation>
    <scope>NUCLEOTIDE SEQUENCE [LARGE SCALE GENOMIC DNA]</scope>
    <source>
        <strain evidence="8">NRRL Y-17324</strain>
    </source>
</reference>
<comment type="subcellular location">
    <subcellularLocation>
        <location evidence="1">Endomembrane system</location>
        <topology evidence="1">Peripheral membrane protein</topology>
    </subcellularLocation>
</comment>
<keyword evidence="7" id="KW-0645">Protease</keyword>
<dbReference type="OrthoDB" id="5325112at2759"/>
<evidence type="ECO:0000313" key="7">
    <source>
        <dbReference type="EMBL" id="ODV79761.1"/>
    </source>
</evidence>
<feature type="region of interest" description="Disordered" evidence="5">
    <location>
        <begin position="45"/>
        <end position="72"/>
    </location>
</feature>
<evidence type="ECO:0000256" key="5">
    <source>
        <dbReference type="SAM" id="MobiDB-lite"/>
    </source>
</evidence>
<dbReference type="STRING" id="984487.A0A1E4SJS8"/>
<evidence type="ECO:0000256" key="3">
    <source>
        <dbReference type="ARBA" id="ARBA00038201"/>
    </source>
</evidence>
<dbReference type="AlphaFoldDB" id="A0A1E4SJS8"/>
<keyword evidence="2" id="KW-0472">Membrane</keyword>
<gene>
    <name evidence="7" type="ORF">CANTADRAFT_5478</name>
</gene>
<dbReference type="InterPro" id="IPR000547">
    <property type="entry name" value="Clathrin_H-chain/VPS_repeat"/>
</dbReference>
<keyword evidence="7" id="KW-0378">Hydrolase</keyword>
<evidence type="ECO:0000256" key="4">
    <source>
        <dbReference type="PROSITE-ProRule" id="PRU01006"/>
    </source>
</evidence>
<dbReference type="RefSeq" id="XP_020064883.1">
    <property type="nucleotide sequence ID" value="XM_020210365.1"/>
</dbReference>
<dbReference type="PROSITE" id="PS50236">
    <property type="entry name" value="CHCR"/>
    <property type="match status" value="1"/>
</dbReference>
<organism evidence="7 8">
    <name type="scientific">Suhomyces tanzawaensis NRRL Y-17324</name>
    <dbReference type="NCBI Taxonomy" id="984487"/>
    <lineage>
        <taxon>Eukaryota</taxon>
        <taxon>Fungi</taxon>
        <taxon>Dikarya</taxon>
        <taxon>Ascomycota</taxon>
        <taxon>Saccharomycotina</taxon>
        <taxon>Pichiomycetes</taxon>
        <taxon>Debaryomycetaceae</taxon>
        <taxon>Suhomyces</taxon>
    </lineage>
</organism>
<dbReference type="PROSITE" id="PS50219">
    <property type="entry name" value="CNH"/>
    <property type="match status" value="1"/>
</dbReference>
<dbReference type="GO" id="GO:0012505">
    <property type="term" value="C:endomembrane system"/>
    <property type="evidence" value="ECO:0007669"/>
    <property type="project" value="UniProtKB-SubCell"/>
</dbReference>
<keyword evidence="8" id="KW-1185">Reference proteome</keyword>
<dbReference type="PANTHER" id="PTHR12894:SF49">
    <property type="entry name" value="VAM6_VPS39-LIKE PROTEIN"/>
    <property type="match status" value="1"/>
</dbReference>
<feature type="region of interest" description="Disordered" evidence="5">
    <location>
        <begin position="513"/>
        <end position="549"/>
    </location>
</feature>
<dbReference type="Pfam" id="PF10366">
    <property type="entry name" value="Vps39_1"/>
    <property type="match status" value="1"/>
</dbReference>
<dbReference type="Proteomes" id="UP000094285">
    <property type="component" value="Unassembled WGS sequence"/>
</dbReference>
<evidence type="ECO:0000256" key="2">
    <source>
        <dbReference type="ARBA" id="ARBA00023136"/>
    </source>
</evidence>
<feature type="compositionally biased region" description="Polar residues" evidence="5">
    <location>
        <begin position="513"/>
        <end position="525"/>
    </location>
</feature>
<feature type="compositionally biased region" description="Basic and acidic residues" evidence="5">
    <location>
        <begin position="62"/>
        <end position="72"/>
    </location>
</feature>
<keyword evidence="7" id="KW-0121">Carboxypeptidase</keyword>
<feature type="compositionally biased region" description="Low complexity" evidence="5">
    <location>
        <begin position="526"/>
        <end position="546"/>
    </location>
</feature>
<sequence>MNIDILEPFHRIRLPQSSRASAIHYYNNRLYQGLANGDLLVYSSRSKTPTSDKSNSSITLKRSKEASSQFDEKDGHKLEIRFSNITRDNSSIDRISHISFSNEPTRTILAITHYETVKIYEIVGKHLNLIQDLSEVKSHIDPLYIEVNEKRLFLMGSKKKISVYQIVNKTRNIIQFQKSSEVPLKDKVRSLDPYPGDSSKALVGLLNSFLLLNCNTLQVYELTVEETILYNFNHSSSFSYFGLSSSAPSSYAIQISNNEVLLVKDTLTLILNIPENPNDSPTFSASLVKIPVAPFFISFISPLYLLVVYNKKFEIVDYETGDLIQSFQHQINSSQIFACVNNHDVYITSGSEILQFKILDYQRQIDQFLSISGKGSSSGGIKDPHNDLKVIGLEKSISLVTKIDTNSAFFENEEETNAKKKQLVLREFYKKKATILFQSYSKYHESLVEISSDWLVFYKDILALFPDFLNGELRIFDVMGQDYLSEESGSVKSLSHSVIKRISLSDIQNSKISVTTGDSGTDNEAQSSKSIPKPSSTSNKPNQNTQGFSKSQNVRKFMKAVNNLIIYLTDQRRILLIFLTDPRATLKWKGIDITPYDIYPTLKRENFKSGLTHIAEVIDTTLFLCYYHTKPMLLGPLLRLPNNHCNSKIVNECLLKNLEEQDQQPNFIKELLDFYYGRLLHRDALEMLYQLSHRDEGKRLDMNGDTEDFNDFIKGPALTIQYLQKLTNDDMDLILQFSYWVIMEENTTEERIRNGKLVFMNDSYECETYDNTEVLNFFTNVLKIDSLAISYLEWLIFDSDLIDALTKNNTIAKFHTKLCLLYLKKLKDHMDNTMAEFSATSYYRKLYDFLGKTDLYEPWTVLKHIPNTDDKFSRFKIFIYKRLGEHEKSIDVLFNQLDDLDAAIEYCADIYNQPQSKTVGEDLLQKLLEDLLVEQDDNIDSIEKLLLLQGSKMSILKVMTSLPNSFPLNKLVGFLTRHLRETQESLHDGRIVSQLYKVGSYKLQDKIWSIQSQGYAIESSNQLCAICGRRIGYAVLSVDKKDQIVHYGCVQNGT</sequence>
<evidence type="ECO:0000259" key="6">
    <source>
        <dbReference type="PROSITE" id="PS50219"/>
    </source>
</evidence>
<accession>A0A1E4SJS8</accession>
<dbReference type="GO" id="GO:0006914">
    <property type="term" value="P:autophagy"/>
    <property type="evidence" value="ECO:0007669"/>
    <property type="project" value="TreeGrafter"/>
</dbReference>
<protein>
    <submittedName>
        <fullName evidence="7">Vacuolar carboxypeptidase Y</fullName>
    </submittedName>
</protein>
<dbReference type="GO" id="GO:0006886">
    <property type="term" value="P:intracellular protein transport"/>
    <property type="evidence" value="ECO:0007669"/>
    <property type="project" value="UniProtKB-UniRule"/>
</dbReference>
<dbReference type="InterPro" id="IPR036322">
    <property type="entry name" value="WD40_repeat_dom_sf"/>
</dbReference>
<dbReference type="GO" id="GO:0000329">
    <property type="term" value="C:fungal-type vacuole membrane"/>
    <property type="evidence" value="ECO:0007669"/>
    <property type="project" value="TreeGrafter"/>
</dbReference>
<dbReference type="EMBL" id="KV453911">
    <property type="protein sequence ID" value="ODV79761.1"/>
    <property type="molecule type" value="Genomic_DNA"/>
</dbReference>
<dbReference type="GO" id="GO:0034058">
    <property type="term" value="P:endosomal vesicle fusion"/>
    <property type="evidence" value="ECO:0007669"/>
    <property type="project" value="TreeGrafter"/>
</dbReference>